<feature type="domain" description="Peptidase S8/S53" evidence="6">
    <location>
        <begin position="287"/>
        <end position="475"/>
    </location>
</feature>
<organism evidence="7 8">
    <name type="scientific">Sorangium cellulosum</name>
    <name type="common">Polyangium cellulosum</name>
    <dbReference type="NCBI Taxonomy" id="56"/>
    <lineage>
        <taxon>Bacteria</taxon>
        <taxon>Pseudomonadati</taxon>
        <taxon>Myxococcota</taxon>
        <taxon>Polyangia</taxon>
        <taxon>Polyangiales</taxon>
        <taxon>Polyangiaceae</taxon>
        <taxon>Sorangium</taxon>
    </lineage>
</organism>
<keyword evidence="1" id="KW-0645">Protease</keyword>
<dbReference type="InterPro" id="IPR028994">
    <property type="entry name" value="Integrin_alpha_N"/>
</dbReference>
<gene>
    <name evidence="7" type="ORF">SOCE26_103420</name>
</gene>
<dbReference type="Pfam" id="PF00082">
    <property type="entry name" value="Peptidase_S8"/>
    <property type="match status" value="1"/>
</dbReference>
<dbReference type="GO" id="GO:0004252">
    <property type="term" value="F:serine-type endopeptidase activity"/>
    <property type="evidence" value="ECO:0007669"/>
    <property type="project" value="InterPro"/>
</dbReference>
<evidence type="ECO:0000256" key="3">
    <source>
        <dbReference type="ARBA" id="ARBA00022801"/>
    </source>
</evidence>
<keyword evidence="3" id="KW-0378">Hydrolase</keyword>
<dbReference type="InterPro" id="IPR000209">
    <property type="entry name" value="Peptidase_S8/S53_dom"/>
</dbReference>
<dbReference type="CDD" id="cd00306">
    <property type="entry name" value="Peptidases_S8_S53"/>
    <property type="match status" value="1"/>
</dbReference>
<evidence type="ECO:0000256" key="4">
    <source>
        <dbReference type="ARBA" id="ARBA00022825"/>
    </source>
</evidence>
<dbReference type="SUPFAM" id="SSF52743">
    <property type="entry name" value="Subtilisin-like"/>
    <property type="match status" value="1"/>
</dbReference>
<dbReference type="InterPro" id="IPR036852">
    <property type="entry name" value="Peptidase_S8/S53_dom_sf"/>
</dbReference>
<dbReference type="Gene3D" id="3.40.50.200">
    <property type="entry name" value="Peptidase S8/S53 domain"/>
    <property type="match status" value="1"/>
</dbReference>
<sequence>MQADSGSQGDLRPAPSLPQQSAEVKPPKLACAGELEAAGQLQFESLGATARGYLCRTPDSHAPRRLWVDDGGEAVSLDDLRIRDAWEFASKHAKIEPTLRERLRGARLGEKVLADLWFFEDGTEPPKEEILASPELQARVVEERNARHRGLAQRLSRDAEALRGSVAIVDHGPAAQETPAPFVTVRATPDALRQLGALDYVAAIRLSVEGVEEIPMSDDFFSLIEMQPVRDLGFDGTGIIVAHSEGARPDSWLQLDGSIGCTAAKCACPNAPQTNWHPRSSMGVIRNLASTHQGVASGATVISANHDPTVNSGCTFTNAVSWATGTKGATVINRSAATSGDGARYLDYLARNSPYPFVAASVGNDGTPETTAASRLRNGMVVGGALDFNGPVRGNAVVYPNRAKNPGDWELPHLVAPTGRIATANHDAGDPPGTFSGTSAAAPIISGIAAALQEANSSLKSWPEAMFAGLMVSADEDVDGHAWALNLNDDIDDSDGAGLVSAENALAVLQSSSKVNGGNTAQAQGHDYGTVTTSNVDSNGVYTETWRASSAHGDTLRVAAILFSTPSCTVTSDVASCPTDPFPRFTLSVRDVSTSSTITSAITAQNYQYVAWKNTSGSSKTYEITLTVDDWQGVTSTTFSTAWMSSGMSYPDDSIWLGKTTRTFDVVTAGSHPSGRKPFVGDFDRGLGPDIYWYAPGNASDFIWYGYSYHEPYHPANESMGGDYVPVAGDFDDDGSTDIFWYASGTTSDNLWWGGDPDGANGDWSGARLENFTKVGATQDGVFVPIAGDFDGDGYDDIFWYAAGAPSEEIWWGSSSRTWTVTSASLTGTYVPVAGDFDGDNKTDIFWHGPGTSTDYIWWGSSSRTVTLLTETVDGSYTPLAGDFDGDTRDDIYWYAPGTATDGIWYGKSNRTFD</sequence>
<dbReference type="GO" id="GO:0006508">
    <property type="term" value="P:proteolysis"/>
    <property type="evidence" value="ECO:0007669"/>
    <property type="project" value="UniProtKB-KW"/>
</dbReference>
<evidence type="ECO:0000313" key="7">
    <source>
        <dbReference type="EMBL" id="AUX48801.1"/>
    </source>
</evidence>
<dbReference type="PANTHER" id="PTHR46580">
    <property type="entry name" value="SENSOR KINASE-RELATED"/>
    <property type="match status" value="1"/>
</dbReference>
<dbReference type="SUPFAM" id="SSF69318">
    <property type="entry name" value="Integrin alpha N-terminal domain"/>
    <property type="match status" value="1"/>
</dbReference>
<proteinExistence type="predicted"/>
<protein>
    <recommendedName>
        <fullName evidence="6">Peptidase S8/S53 domain-containing protein</fullName>
    </recommendedName>
</protein>
<keyword evidence="2" id="KW-0732">Signal</keyword>
<accession>A0A2L0FBA1</accession>
<dbReference type="Pfam" id="PF01839">
    <property type="entry name" value="FG-GAP"/>
    <property type="match status" value="1"/>
</dbReference>
<reference evidence="7 8" key="1">
    <citation type="submission" date="2015-09" db="EMBL/GenBank/DDBJ databases">
        <title>Sorangium comparison.</title>
        <authorList>
            <person name="Zaburannyi N."/>
            <person name="Bunk B."/>
            <person name="Overmann J."/>
            <person name="Mueller R."/>
        </authorList>
    </citation>
    <scope>NUCLEOTIDE SEQUENCE [LARGE SCALE GENOMIC DNA]</scope>
    <source>
        <strain evidence="7 8">So ce26</strain>
    </source>
</reference>
<dbReference type="PROSITE" id="PS00138">
    <property type="entry name" value="SUBTILASE_SER"/>
    <property type="match status" value="1"/>
</dbReference>
<evidence type="ECO:0000313" key="8">
    <source>
        <dbReference type="Proteomes" id="UP000238348"/>
    </source>
</evidence>
<dbReference type="InterPro" id="IPR023828">
    <property type="entry name" value="Peptidase_S8_Ser-AS"/>
</dbReference>
<evidence type="ECO:0000259" key="6">
    <source>
        <dbReference type="Pfam" id="PF00082"/>
    </source>
</evidence>
<dbReference type="InterPro" id="IPR013517">
    <property type="entry name" value="FG-GAP"/>
</dbReference>
<evidence type="ECO:0000256" key="1">
    <source>
        <dbReference type="ARBA" id="ARBA00022670"/>
    </source>
</evidence>
<dbReference type="Gene3D" id="2.130.10.130">
    <property type="entry name" value="Integrin alpha, N-terminal"/>
    <property type="match status" value="1"/>
</dbReference>
<name>A0A2L0FBA1_SORCE</name>
<evidence type="ECO:0000256" key="2">
    <source>
        <dbReference type="ARBA" id="ARBA00022729"/>
    </source>
</evidence>
<dbReference type="Proteomes" id="UP000238348">
    <property type="component" value="Chromosome"/>
</dbReference>
<dbReference type="Pfam" id="PF13517">
    <property type="entry name" value="FG-GAP_3"/>
    <property type="match status" value="1"/>
</dbReference>
<dbReference type="AlphaFoldDB" id="A0A2L0FBA1"/>
<evidence type="ECO:0000256" key="5">
    <source>
        <dbReference type="SAM" id="MobiDB-lite"/>
    </source>
</evidence>
<dbReference type="PANTHER" id="PTHR46580:SF2">
    <property type="entry name" value="MAM DOMAIN-CONTAINING PROTEIN"/>
    <property type="match status" value="1"/>
</dbReference>
<keyword evidence="4" id="KW-0720">Serine protease</keyword>
<feature type="region of interest" description="Disordered" evidence="5">
    <location>
        <begin position="1"/>
        <end position="28"/>
    </location>
</feature>
<dbReference type="EMBL" id="CP012673">
    <property type="protein sequence ID" value="AUX48801.1"/>
    <property type="molecule type" value="Genomic_DNA"/>
</dbReference>